<dbReference type="GO" id="GO:0003700">
    <property type="term" value="F:DNA-binding transcription factor activity"/>
    <property type="evidence" value="ECO:0007669"/>
    <property type="project" value="InterPro"/>
</dbReference>
<dbReference type="PANTHER" id="PTHR43537:SF24">
    <property type="entry name" value="GLUCONATE OPERON TRANSCRIPTIONAL REPRESSOR"/>
    <property type="match status" value="1"/>
</dbReference>
<name>A0AAE3U157_9HYPH</name>
<dbReference type="InterPro" id="IPR036390">
    <property type="entry name" value="WH_DNA-bd_sf"/>
</dbReference>
<dbReference type="AlphaFoldDB" id="A0AAE3U157"/>
<sequence length="283" mass="31599">MSPGERLAEQALASLCSVSRTPIRKALQILAERGLVTAEAEGGFALVADPSVTARLDHASEGTTETEIYAAILRDLAAGRISGMQTIAALQRRYSVSRQTVLNALLKLCDENLAERAPGQQWILKQFAISADAVSKSYEFRLVTEPLALTLPEFKRDMPALTSLRQSMLVLKSMNEAAFDRRLFERTDFDFHMLVARSCGNPFMAEALVNHHRRRRNNPVSGHVNVFRLVQSNLEHIQILEQMERGQMELAADLMRVHIQLSQSQRPRLAGRGVPPAFKLVSR</sequence>
<dbReference type="Gene3D" id="1.20.120.530">
    <property type="entry name" value="GntR ligand-binding domain-like"/>
    <property type="match status" value="1"/>
</dbReference>
<gene>
    <name evidence="5" type="ORF">MRS75_07770</name>
</gene>
<dbReference type="InterPro" id="IPR000524">
    <property type="entry name" value="Tscrpt_reg_HTH_GntR"/>
</dbReference>
<evidence type="ECO:0000313" key="5">
    <source>
        <dbReference type="EMBL" id="MDI7921986.1"/>
    </source>
</evidence>
<keyword evidence="3" id="KW-0804">Transcription</keyword>
<dbReference type="EMBL" id="JALDYZ010000003">
    <property type="protein sequence ID" value="MDI7921986.1"/>
    <property type="molecule type" value="Genomic_DNA"/>
</dbReference>
<dbReference type="PANTHER" id="PTHR43537">
    <property type="entry name" value="TRANSCRIPTIONAL REGULATOR, GNTR FAMILY"/>
    <property type="match status" value="1"/>
</dbReference>
<organism evidence="5 6">
    <name type="scientific">Ferirhizobium litorale</name>
    <dbReference type="NCBI Taxonomy" id="2927786"/>
    <lineage>
        <taxon>Bacteria</taxon>
        <taxon>Pseudomonadati</taxon>
        <taxon>Pseudomonadota</taxon>
        <taxon>Alphaproteobacteria</taxon>
        <taxon>Hyphomicrobiales</taxon>
        <taxon>Rhizobiaceae</taxon>
        <taxon>Ferirhizobium</taxon>
    </lineage>
</organism>
<dbReference type="PROSITE" id="PS50949">
    <property type="entry name" value="HTH_GNTR"/>
    <property type="match status" value="1"/>
</dbReference>
<evidence type="ECO:0000256" key="2">
    <source>
        <dbReference type="ARBA" id="ARBA00023125"/>
    </source>
</evidence>
<feature type="domain" description="HTH gntR-type" evidence="4">
    <location>
        <begin position="1"/>
        <end position="49"/>
    </location>
</feature>
<dbReference type="SUPFAM" id="SSF46785">
    <property type="entry name" value="Winged helix' DNA-binding domain"/>
    <property type="match status" value="2"/>
</dbReference>
<evidence type="ECO:0000256" key="3">
    <source>
        <dbReference type="ARBA" id="ARBA00023163"/>
    </source>
</evidence>
<dbReference type="Gene3D" id="1.10.10.10">
    <property type="entry name" value="Winged helix-like DNA-binding domain superfamily/Winged helix DNA-binding domain"/>
    <property type="match status" value="2"/>
</dbReference>
<dbReference type="GO" id="GO:0003677">
    <property type="term" value="F:DNA binding"/>
    <property type="evidence" value="ECO:0007669"/>
    <property type="project" value="UniProtKB-KW"/>
</dbReference>
<dbReference type="RefSeq" id="WP_311786000.1">
    <property type="nucleotide sequence ID" value="NZ_JALDYY010000003.1"/>
</dbReference>
<comment type="caution">
    <text evidence="5">The sequence shown here is derived from an EMBL/GenBank/DDBJ whole genome shotgun (WGS) entry which is preliminary data.</text>
</comment>
<reference evidence="5" key="1">
    <citation type="submission" date="2022-03" db="EMBL/GenBank/DDBJ databases">
        <title>Fererhizobium litorale gen. nov., sp. nov., isolated from sandy sediments of the Sea of Japan seashore.</title>
        <authorList>
            <person name="Romanenko L."/>
            <person name="Kurilenko V."/>
            <person name="Otstavnykh N."/>
            <person name="Svetashev V."/>
            <person name="Tekutyeva L."/>
            <person name="Isaeva M."/>
            <person name="Mikhailov V."/>
        </authorList>
    </citation>
    <scope>NUCLEOTIDE SEQUENCE</scope>
    <source>
        <strain evidence="5">KMM 9576</strain>
    </source>
</reference>
<keyword evidence="1" id="KW-0805">Transcription regulation</keyword>
<dbReference type="Proteomes" id="UP001161580">
    <property type="component" value="Unassembled WGS sequence"/>
</dbReference>
<evidence type="ECO:0000313" key="6">
    <source>
        <dbReference type="Proteomes" id="UP001161580"/>
    </source>
</evidence>
<dbReference type="InterPro" id="IPR008920">
    <property type="entry name" value="TF_FadR/GntR_C"/>
</dbReference>
<dbReference type="InterPro" id="IPR036388">
    <property type="entry name" value="WH-like_DNA-bd_sf"/>
</dbReference>
<protein>
    <submittedName>
        <fullName evidence="5">GntR family transcriptional regulator</fullName>
    </submittedName>
</protein>
<dbReference type="InterPro" id="IPR011711">
    <property type="entry name" value="GntR_C"/>
</dbReference>
<proteinExistence type="predicted"/>
<accession>A0AAE3U157</accession>
<dbReference type="SMART" id="SM00345">
    <property type="entry name" value="HTH_GNTR"/>
    <property type="match status" value="2"/>
</dbReference>
<dbReference type="SUPFAM" id="SSF48008">
    <property type="entry name" value="GntR ligand-binding domain-like"/>
    <property type="match status" value="1"/>
</dbReference>
<evidence type="ECO:0000259" key="4">
    <source>
        <dbReference type="PROSITE" id="PS50949"/>
    </source>
</evidence>
<keyword evidence="6" id="KW-1185">Reference proteome</keyword>
<keyword evidence="2" id="KW-0238">DNA-binding</keyword>
<dbReference type="SMART" id="SM00895">
    <property type="entry name" value="FCD"/>
    <property type="match status" value="1"/>
</dbReference>
<dbReference type="Pfam" id="PF00392">
    <property type="entry name" value="GntR"/>
    <property type="match status" value="1"/>
</dbReference>
<dbReference type="Pfam" id="PF07729">
    <property type="entry name" value="FCD"/>
    <property type="match status" value="1"/>
</dbReference>
<evidence type="ECO:0000256" key="1">
    <source>
        <dbReference type="ARBA" id="ARBA00023015"/>
    </source>
</evidence>